<dbReference type="SUPFAM" id="SSF52343">
    <property type="entry name" value="Ferredoxin reductase-like, C-terminal NADP-linked domain"/>
    <property type="match status" value="1"/>
</dbReference>
<evidence type="ECO:0000256" key="2">
    <source>
        <dbReference type="ARBA" id="ARBA00022630"/>
    </source>
</evidence>
<accession>A0A931I7K9</accession>
<dbReference type="SUPFAM" id="SSF63380">
    <property type="entry name" value="Riboflavin synthase domain-like"/>
    <property type="match status" value="1"/>
</dbReference>
<feature type="domain" description="FAD-binding FR-type" evidence="9">
    <location>
        <begin position="12"/>
        <end position="114"/>
    </location>
</feature>
<dbReference type="PANTHER" id="PTHR47354">
    <property type="entry name" value="NADH OXIDOREDUCTASE HCR"/>
    <property type="match status" value="1"/>
</dbReference>
<dbReference type="InterPro" id="IPR050415">
    <property type="entry name" value="MRET"/>
</dbReference>
<dbReference type="Pfam" id="PF00111">
    <property type="entry name" value="Fer2"/>
    <property type="match status" value="1"/>
</dbReference>
<keyword evidence="2" id="KW-0285">Flavoprotein</keyword>
<sequence>MESSMERLSRVGVELTLRVAQRRQEADGVVSLTLQALDTESLPGWDAGSHIDVVVGDGTTRQYSLCGDPTRHDSWRIAVLREESGRGGSRWVHDTVREGDSLRVRGPRNHFRLEPAPRYLFIGGGIGVTPLLPMIAAAEAAGAEWRLAYGGRSSSSMAFLTELECFGERVVFYPHNETGKLDLDRLLATPSRDTLVYCCGPEALLEAVEQKTGHWPAGSLHVERFSARSDTAVAVESDHAFEVELSRSGTVVQVPADRTVLSVLEEVDADVVSSCAEGTCGSCETIVLAGRPDHRDSVLTDAERAAGDRMMVCVSRCLGSRLVLDL</sequence>
<dbReference type="Gene3D" id="2.40.30.10">
    <property type="entry name" value="Translation factors"/>
    <property type="match status" value="1"/>
</dbReference>
<dbReference type="AlphaFoldDB" id="A0A931I7K9"/>
<dbReference type="InterPro" id="IPR012675">
    <property type="entry name" value="Beta-grasp_dom_sf"/>
</dbReference>
<dbReference type="PANTHER" id="PTHR47354:SF1">
    <property type="entry name" value="CARNITINE MONOOXYGENASE REDUCTASE SUBUNIT"/>
    <property type="match status" value="1"/>
</dbReference>
<feature type="domain" description="2Fe-2S ferredoxin-type" evidence="8">
    <location>
        <begin position="241"/>
        <end position="326"/>
    </location>
</feature>
<dbReference type="Proteomes" id="UP000655751">
    <property type="component" value="Unassembled WGS sequence"/>
</dbReference>
<dbReference type="InterPro" id="IPR006058">
    <property type="entry name" value="2Fe2S_fd_BS"/>
</dbReference>
<dbReference type="InterPro" id="IPR017927">
    <property type="entry name" value="FAD-bd_FR_type"/>
</dbReference>
<keyword evidence="7" id="KW-0411">Iron-sulfur</keyword>
<comment type="caution">
    <text evidence="10">The sequence shown here is derived from an EMBL/GenBank/DDBJ whole genome shotgun (WGS) entry which is preliminary data.</text>
</comment>
<dbReference type="EMBL" id="JADMLG010000003">
    <property type="protein sequence ID" value="MBH0776339.1"/>
    <property type="molecule type" value="Genomic_DNA"/>
</dbReference>
<evidence type="ECO:0000313" key="11">
    <source>
        <dbReference type="Proteomes" id="UP000655751"/>
    </source>
</evidence>
<dbReference type="PROSITE" id="PS51384">
    <property type="entry name" value="FAD_FR"/>
    <property type="match status" value="1"/>
</dbReference>
<dbReference type="CDD" id="cd06185">
    <property type="entry name" value="PDR_like"/>
    <property type="match status" value="1"/>
</dbReference>
<proteinExistence type="predicted"/>
<dbReference type="Gene3D" id="3.40.50.80">
    <property type="entry name" value="Nucleotide-binding domain of ferredoxin-NADP reductase (FNR) module"/>
    <property type="match status" value="1"/>
</dbReference>
<dbReference type="InterPro" id="IPR001041">
    <property type="entry name" value="2Fe-2S_ferredoxin-type"/>
</dbReference>
<keyword evidence="5" id="KW-0560">Oxidoreductase</keyword>
<evidence type="ECO:0000256" key="4">
    <source>
        <dbReference type="ARBA" id="ARBA00022723"/>
    </source>
</evidence>
<evidence type="ECO:0000256" key="3">
    <source>
        <dbReference type="ARBA" id="ARBA00022714"/>
    </source>
</evidence>
<evidence type="ECO:0000313" key="10">
    <source>
        <dbReference type="EMBL" id="MBH0776339.1"/>
    </source>
</evidence>
<reference evidence="10" key="1">
    <citation type="submission" date="2020-11" db="EMBL/GenBank/DDBJ databases">
        <title>Nocardia NEAU-351.nov., a novel actinomycete isolated from the cow dung.</title>
        <authorList>
            <person name="Zhang X."/>
        </authorList>
    </citation>
    <scope>NUCLEOTIDE SEQUENCE</scope>
    <source>
        <strain evidence="10">NEAU-351</strain>
    </source>
</reference>
<dbReference type="PRINTS" id="PR00409">
    <property type="entry name" value="PHDIOXRDTASE"/>
</dbReference>
<dbReference type="GO" id="GO:0016491">
    <property type="term" value="F:oxidoreductase activity"/>
    <property type="evidence" value="ECO:0007669"/>
    <property type="project" value="UniProtKB-KW"/>
</dbReference>
<evidence type="ECO:0000256" key="6">
    <source>
        <dbReference type="ARBA" id="ARBA00023004"/>
    </source>
</evidence>
<dbReference type="GO" id="GO:0051537">
    <property type="term" value="F:2 iron, 2 sulfur cluster binding"/>
    <property type="evidence" value="ECO:0007669"/>
    <property type="project" value="UniProtKB-KW"/>
</dbReference>
<comment type="cofactor">
    <cofactor evidence="1">
        <name>FAD</name>
        <dbReference type="ChEBI" id="CHEBI:57692"/>
    </cofactor>
</comment>
<evidence type="ECO:0000256" key="1">
    <source>
        <dbReference type="ARBA" id="ARBA00001974"/>
    </source>
</evidence>
<protein>
    <submittedName>
        <fullName evidence="10">Oxidoreductase</fullName>
    </submittedName>
</protein>
<evidence type="ECO:0000259" key="9">
    <source>
        <dbReference type="PROSITE" id="PS51384"/>
    </source>
</evidence>
<dbReference type="PROSITE" id="PS51085">
    <property type="entry name" value="2FE2S_FER_2"/>
    <property type="match status" value="1"/>
</dbReference>
<keyword evidence="4" id="KW-0479">Metal-binding</keyword>
<dbReference type="SUPFAM" id="SSF54292">
    <property type="entry name" value="2Fe-2S ferredoxin-like"/>
    <property type="match status" value="1"/>
</dbReference>
<keyword evidence="11" id="KW-1185">Reference proteome</keyword>
<dbReference type="InterPro" id="IPR036010">
    <property type="entry name" value="2Fe-2S_ferredoxin-like_sf"/>
</dbReference>
<dbReference type="PROSITE" id="PS00197">
    <property type="entry name" value="2FE2S_FER_1"/>
    <property type="match status" value="1"/>
</dbReference>
<gene>
    <name evidence="10" type="ORF">IT779_08590</name>
</gene>
<name>A0A931I7K9_9NOCA</name>
<evidence type="ECO:0000259" key="8">
    <source>
        <dbReference type="PROSITE" id="PS51085"/>
    </source>
</evidence>
<dbReference type="InterPro" id="IPR039261">
    <property type="entry name" value="FNR_nucleotide-bd"/>
</dbReference>
<evidence type="ECO:0000256" key="7">
    <source>
        <dbReference type="ARBA" id="ARBA00023014"/>
    </source>
</evidence>
<dbReference type="GO" id="GO:0046872">
    <property type="term" value="F:metal ion binding"/>
    <property type="evidence" value="ECO:0007669"/>
    <property type="project" value="UniProtKB-KW"/>
</dbReference>
<dbReference type="InterPro" id="IPR017938">
    <property type="entry name" value="Riboflavin_synthase-like_b-brl"/>
</dbReference>
<keyword evidence="3" id="KW-0001">2Fe-2S</keyword>
<evidence type="ECO:0000256" key="5">
    <source>
        <dbReference type="ARBA" id="ARBA00023002"/>
    </source>
</evidence>
<organism evidence="10 11">
    <name type="scientific">Nocardia bovistercoris</name>
    <dbReference type="NCBI Taxonomy" id="2785916"/>
    <lineage>
        <taxon>Bacteria</taxon>
        <taxon>Bacillati</taxon>
        <taxon>Actinomycetota</taxon>
        <taxon>Actinomycetes</taxon>
        <taxon>Mycobacteriales</taxon>
        <taxon>Nocardiaceae</taxon>
        <taxon>Nocardia</taxon>
    </lineage>
</organism>
<dbReference type="CDD" id="cd00207">
    <property type="entry name" value="fer2"/>
    <property type="match status" value="1"/>
</dbReference>
<dbReference type="Gene3D" id="3.10.20.30">
    <property type="match status" value="1"/>
</dbReference>
<keyword evidence="6" id="KW-0408">Iron</keyword>